<keyword evidence="2" id="KW-0472">Membrane</keyword>
<dbReference type="Pfam" id="PF01464">
    <property type="entry name" value="SLT"/>
    <property type="match status" value="1"/>
</dbReference>
<protein>
    <submittedName>
        <fullName evidence="4">Lytic transglycosylase catalytic</fullName>
    </submittedName>
</protein>
<organism evidence="4 5">
    <name type="scientific">Haliscomenobacter hydrossis (strain ATCC 27775 / DSM 1100 / LMG 10767 / O)</name>
    <dbReference type="NCBI Taxonomy" id="760192"/>
    <lineage>
        <taxon>Bacteria</taxon>
        <taxon>Pseudomonadati</taxon>
        <taxon>Bacteroidota</taxon>
        <taxon>Saprospiria</taxon>
        <taxon>Saprospirales</taxon>
        <taxon>Haliscomenobacteraceae</taxon>
        <taxon>Haliscomenobacter</taxon>
    </lineage>
</organism>
<evidence type="ECO:0000256" key="1">
    <source>
        <dbReference type="ARBA" id="ARBA00007734"/>
    </source>
</evidence>
<dbReference type="AlphaFoldDB" id="F4KPQ2"/>
<feature type="transmembrane region" description="Helical" evidence="2">
    <location>
        <begin position="7"/>
        <end position="26"/>
    </location>
</feature>
<proteinExistence type="inferred from homology"/>
<name>F4KPQ2_HALH1</name>
<dbReference type="Gene3D" id="1.10.530.10">
    <property type="match status" value="1"/>
</dbReference>
<keyword evidence="5" id="KW-1185">Reference proteome</keyword>
<dbReference type="PANTHER" id="PTHR37423">
    <property type="entry name" value="SOLUBLE LYTIC MUREIN TRANSGLYCOSYLASE-RELATED"/>
    <property type="match status" value="1"/>
</dbReference>
<reference key="2">
    <citation type="submission" date="2011-04" db="EMBL/GenBank/DDBJ databases">
        <title>Complete sequence of chromosome of Haliscomenobacter hydrossis DSM 1100.</title>
        <authorList>
            <consortium name="US DOE Joint Genome Institute (JGI-PGF)"/>
            <person name="Lucas S."/>
            <person name="Han J."/>
            <person name="Lapidus A."/>
            <person name="Bruce D."/>
            <person name="Goodwin L."/>
            <person name="Pitluck S."/>
            <person name="Peters L."/>
            <person name="Kyrpides N."/>
            <person name="Mavromatis K."/>
            <person name="Ivanova N."/>
            <person name="Ovchinnikova G."/>
            <person name="Pagani I."/>
            <person name="Daligault H."/>
            <person name="Detter J.C."/>
            <person name="Han C."/>
            <person name="Land M."/>
            <person name="Hauser L."/>
            <person name="Markowitz V."/>
            <person name="Cheng J.-F."/>
            <person name="Hugenholtz P."/>
            <person name="Woyke T."/>
            <person name="Wu D."/>
            <person name="Verbarg S."/>
            <person name="Frueling A."/>
            <person name="Brambilla E."/>
            <person name="Klenk H.-P."/>
            <person name="Eisen J.A."/>
        </authorList>
    </citation>
    <scope>NUCLEOTIDE SEQUENCE</scope>
    <source>
        <strain>DSM 1100</strain>
    </source>
</reference>
<evidence type="ECO:0000259" key="3">
    <source>
        <dbReference type="Pfam" id="PF01464"/>
    </source>
</evidence>
<evidence type="ECO:0000313" key="5">
    <source>
        <dbReference type="Proteomes" id="UP000008461"/>
    </source>
</evidence>
<dbReference type="Proteomes" id="UP000008461">
    <property type="component" value="Chromosome"/>
</dbReference>
<evidence type="ECO:0000256" key="2">
    <source>
        <dbReference type="SAM" id="Phobius"/>
    </source>
</evidence>
<dbReference type="InterPro" id="IPR008258">
    <property type="entry name" value="Transglycosylase_SLT_dom_1"/>
</dbReference>
<feature type="domain" description="Transglycosylase SLT" evidence="3">
    <location>
        <begin position="101"/>
        <end position="208"/>
    </location>
</feature>
<gene>
    <name evidence="4" type="ordered locus">Halhy_4308</name>
</gene>
<dbReference type="HOGENOM" id="CLU_009520_1_1_10"/>
<sequence length="302" mass="34646">MQKGLRIYAAVATAIIAIAILTSYSGTRTGSSNGGNNDSLPQVIKSVNLNRNFDFANEPVPTQNFDVRERLEKELLINSYLHANTLINIKRTSRYFPMIEKVLAENDLPEDLKYFPVIESNLSNAVSSAGAKGLWQFMKSSADYYGLEVNEEVDERYHIEKSTRAAIKYLKDLKKRFGSWALVSAAYNLGPTRLASDIKLQRAESYYELNLPDETMRYFFRLIAVKDIFQNPQQYGFYLDDDSYPPLDNYKIVEVKTPILNLGDFAREHGTNYRMLKIYNPWMIDSKLSNRAGKLYEIKIPK</sequence>
<dbReference type="EMBL" id="CP002691">
    <property type="protein sequence ID" value="AEE52152.1"/>
    <property type="molecule type" value="Genomic_DNA"/>
</dbReference>
<dbReference type="eggNOG" id="COG0741">
    <property type="taxonomic scope" value="Bacteria"/>
</dbReference>
<dbReference type="KEGG" id="hhy:Halhy_4308"/>
<keyword evidence="2" id="KW-1133">Transmembrane helix</keyword>
<reference evidence="4 5" key="1">
    <citation type="journal article" date="2011" name="Stand. Genomic Sci.">
        <title>Complete genome sequence of Haliscomenobacter hydrossis type strain (O).</title>
        <authorList>
            <consortium name="US DOE Joint Genome Institute (JGI-PGF)"/>
            <person name="Daligault H."/>
            <person name="Lapidus A."/>
            <person name="Zeytun A."/>
            <person name="Nolan M."/>
            <person name="Lucas S."/>
            <person name="Del Rio T.G."/>
            <person name="Tice H."/>
            <person name="Cheng J.F."/>
            <person name="Tapia R."/>
            <person name="Han C."/>
            <person name="Goodwin L."/>
            <person name="Pitluck S."/>
            <person name="Liolios K."/>
            <person name="Pagani I."/>
            <person name="Ivanova N."/>
            <person name="Huntemann M."/>
            <person name="Mavromatis K."/>
            <person name="Mikhailova N."/>
            <person name="Pati A."/>
            <person name="Chen A."/>
            <person name="Palaniappan K."/>
            <person name="Land M."/>
            <person name="Hauser L."/>
            <person name="Brambilla E.M."/>
            <person name="Rohde M."/>
            <person name="Verbarg S."/>
            <person name="Goker M."/>
            <person name="Bristow J."/>
            <person name="Eisen J.A."/>
            <person name="Markowitz V."/>
            <person name="Hugenholtz P."/>
            <person name="Kyrpides N.C."/>
            <person name="Klenk H.P."/>
            <person name="Woyke T."/>
        </authorList>
    </citation>
    <scope>NUCLEOTIDE SEQUENCE [LARGE SCALE GENOMIC DNA]</scope>
    <source>
        <strain evidence="5">ATCC 27775 / DSM 1100 / LMG 10767 / O</strain>
    </source>
</reference>
<evidence type="ECO:0000313" key="4">
    <source>
        <dbReference type="EMBL" id="AEE52152.1"/>
    </source>
</evidence>
<dbReference type="OrthoDB" id="9815002at2"/>
<dbReference type="STRING" id="760192.Halhy_4308"/>
<dbReference type="PANTHER" id="PTHR37423:SF2">
    <property type="entry name" value="MEMBRANE-BOUND LYTIC MUREIN TRANSGLYCOSYLASE C"/>
    <property type="match status" value="1"/>
</dbReference>
<dbReference type="CDD" id="cd16894">
    <property type="entry name" value="MltD-like"/>
    <property type="match status" value="1"/>
</dbReference>
<comment type="similarity">
    <text evidence="1">Belongs to the transglycosylase Slt family.</text>
</comment>
<keyword evidence="2" id="KW-0812">Transmembrane</keyword>
<accession>F4KPQ2</accession>
<dbReference type="RefSeq" id="WP_013766690.1">
    <property type="nucleotide sequence ID" value="NC_015510.1"/>
</dbReference>
<dbReference type="InterPro" id="IPR023346">
    <property type="entry name" value="Lysozyme-like_dom_sf"/>
</dbReference>
<dbReference type="SUPFAM" id="SSF53955">
    <property type="entry name" value="Lysozyme-like"/>
    <property type="match status" value="1"/>
</dbReference>